<keyword evidence="2 4" id="KW-0238">DNA-binding</keyword>
<name>A0A5R8QBC9_9FIRM</name>
<dbReference type="GO" id="GO:0000976">
    <property type="term" value="F:transcription cis-regulatory region binding"/>
    <property type="evidence" value="ECO:0007669"/>
    <property type="project" value="TreeGrafter"/>
</dbReference>
<dbReference type="InterPro" id="IPR001647">
    <property type="entry name" value="HTH_TetR"/>
</dbReference>
<evidence type="ECO:0000256" key="2">
    <source>
        <dbReference type="ARBA" id="ARBA00023125"/>
    </source>
</evidence>
<dbReference type="RefSeq" id="WP_138190985.1">
    <property type="nucleotide sequence ID" value="NZ_VBWP01000005.1"/>
</dbReference>
<dbReference type="PANTHER" id="PTHR30055:SF234">
    <property type="entry name" value="HTH-TYPE TRANSCRIPTIONAL REGULATOR BETI"/>
    <property type="match status" value="1"/>
</dbReference>
<evidence type="ECO:0000256" key="3">
    <source>
        <dbReference type="ARBA" id="ARBA00023163"/>
    </source>
</evidence>
<evidence type="ECO:0000313" key="6">
    <source>
        <dbReference type="EMBL" id="TLG73848.1"/>
    </source>
</evidence>
<dbReference type="OrthoDB" id="9812993at2"/>
<dbReference type="SUPFAM" id="SSF46689">
    <property type="entry name" value="Homeodomain-like"/>
    <property type="match status" value="1"/>
</dbReference>
<keyword evidence="7" id="KW-1185">Reference proteome</keyword>
<dbReference type="GO" id="GO:0003700">
    <property type="term" value="F:DNA-binding transcription factor activity"/>
    <property type="evidence" value="ECO:0007669"/>
    <property type="project" value="TreeGrafter"/>
</dbReference>
<dbReference type="Pfam" id="PF00440">
    <property type="entry name" value="TetR_N"/>
    <property type="match status" value="1"/>
</dbReference>
<organism evidence="6 7">
    <name type="scientific">Culicoidibacter larvae</name>
    <dbReference type="NCBI Taxonomy" id="2579976"/>
    <lineage>
        <taxon>Bacteria</taxon>
        <taxon>Bacillati</taxon>
        <taxon>Bacillota</taxon>
        <taxon>Culicoidibacteria</taxon>
        <taxon>Culicoidibacterales</taxon>
        <taxon>Culicoidibacteraceae</taxon>
        <taxon>Culicoidibacter</taxon>
    </lineage>
</organism>
<feature type="DNA-binding region" description="H-T-H motif" evidence="4">
    <location>
        <begin position="34"/>
        <end position="53"/>
    </location>
</feature>
<evidence type="ECO:0000256" key="1">
    <source>
        <dbReference type="ARBA" id="ARBA00023015"/>
    </source>
</evidence>
<dbReference type="InterPro" id="IPR009057">
    <property type="entry name" value="Homeodomain-like_sf"/>
</dbReference>
<dbReference type="AlphaFoldDB" id="A0A5R8QBC9"/>
<comment type="caution">
    <text evidence="6">The sequence shown here is derived from an EMBL/GenBank/DDBJ whole genome shotgun (WGS) entry which is preliminary data.</text>
</comment>
<accession>A0A5R8QBC9</accession>
<evidence type="ECO:0000313" key="7">
    <source>
        <dbReference type="Proteomes" id="UP000306912"/>
    </source>
</evidence>
<reference evidence="6 7" key="1">
    <citation type="submission" date="2019-05" db="EMBL/GenBank/DDBJ databases">
        <title>Culicoidintestinum kansasii gen. nov., sp. nov. from the gastrointestinal tract of the biting midge, Culicoides sonorensis.</title>
        <authorList>
            <person name="Neupane S."/>
            <person name="Ghosh A."/>
            <person name="Gunther S."/>
            <person name="Martin K."/>
            <person name="Zurek L."/>
        </authorList>
    </citation>
    <scope>NUCLEOTIDE SEQUENCE [LARGE SCALE GENOMIC DNA]</scope>
    <source>
        <strain evidence="6 7">CS-1</strain>
    </source>
</reference>
<dbReference type="InterPro" id="IPR050109">
    <property type="entry name" value="HTH-type_TetR-like_transc_reg"/>
</dbReference>
<evidence type="ECO:0000259" key="5">
    <source>
        <dbReference type="PROSITE" id="PS50977"/>
    </source>
</evidence>
<dbReference type="InParanoid" id="A0A5R8QBC9"/>
<gene>
    <name evidence="6" type="ORF">FEZ08_06855</name>
</gene>
<keyword evidence="1" id="KW-0805">Transcription regulation</keyword>
<dbReference type="Gene3D" id="1.10.357.10">
    <property type="entry name" value="Tetracycline Repressor, domain 2"/>
    <property type="match status" value="1"/>
</dbReference>
<dbReference type="PROSITE" id="PS50977">
    <property type="entry name" value="HTH_TETR_2"/>
    <property type="match status" value="1"/>
</dbReference>
<keyword evidence="3" id="KW-0804">Transcription</keyword>
<sequence length="210" mass="24591">MPKVVSEVERTQVRDAIYEVTMELIRQKGLRRVTVDDIVAGVRMSKGSFYTYYASKELCFFEVIKRDEAALFDKMKAVRERELDLEEQLRVCIREVYLAEDSLVLFVSTEDLLWLFRKLPVEKLEEKKLLEEEYFSQTFEMFGLDKENYDLLVWSNMISCLHFMAHKVMEVNNKMIPLEQLIAERRAAEISMGILIDGIVGYLIHGAKEA</sequence>
<proteinExistence type="predicted"/>
<evidence type="ECO:0000256" key="4">
    <source>
        <dbReference type="PROSITE-ProRule" id="PRU00335"/>
    </source>
</evidence>
<dbReference type="Proteomes" id="UP000306912">
    <property type="component" value="Unassembled WGS sequence"/>
</dbReference>
<dbReference type="PANTHER" id="PTHR30055">
    <property type="entry name" value="HTH-TYPE TRANSCRIPTIONAL REGULATOR RUTR"/>
    <property type="match status" value="1"/>
</dbReference>
<protein>
    <submittedName>
        <fullName evidence="6">Helix-turn-helix transcriptional regulator</fullName>
    </submittedName>
</protein>
<feature type="domain" description="HTH tetR-type" evidence="5">
    <location>
        <begin position="11"/>
        <end position="71"/>
    </location>
</feature>
<dbReference type="EMBL" id="VBWP01000005">
    <property type="protein sequence ID" value="TLG73848.1"/>
    <property type="molecule type" value="Genomic_DNA"/>
</dbReference>